<reference evidence="3 4" key="1">
    <citation type="submission" date="2017-07" db="EMBL/GenBank/DDBJ databases">
        <title>Annotated genome sequence of Bacterioplanes sanyensis isolated from Red Sea.</title>
        <authorList>
            <person name="Rehman Z.U."/>
        </authorList>
    </citation>
    <scope>NUCLEOTIDE SEQUENCE [LARGE SCALE GENOMIC DNA]</scope>
    <source>
        <strain evidence="3 4">NV9</strain>
    </source>
</reference>
<dbReference type="FunFam" id="3.90.226.10:FF:000066">
    <property type="entry name" value="Enoyl-CoA hydratase"/>
    <property type="match status" value="1"/>
</dbReference>
<dbReference type="RefSeq" id="WP_094059122.1">
    <property type="nucleotide sequence ID" value="NZ_CP022530.1"/>
</dbReference>
<dbReference type="OrthoDB" id="9807606at2"/>
<proteinExistence type="inferred from homology"/>
<evidence type="ECO:0000256" key="1">
    <source>
        <dbReference type="ARBA" id="ARBA00005254"/>
    </source>
</evidence>
<protein>
    <recommendedName>
        <fullName evidence="5">Enoyl-CoA hydratase</fullName>
    </recommendedName>
</protein>
<dbReference type="Gene3D" id="3.90.226.10">
    <property type="entry name" value="2-enoyl-CoA Hydratase, Chain A, domain 1"/>
    <property type="match status" value="1"/>
</dbReference>
<dbReference type="InterPro" id="IPR051683">
    <property type="entry name" value="Enoyl-CoA_Hydratase/Isomerase"/>
</dbReference>
<dbReference type="KEGG" id="bsan:CHH28_04165"/>
<evidence type="ECO:0000313" key="4">
    <source>
        <dbReference type="Proteomes" id="UP000202440"/>
    </source>
</evidence>
<dbReference type="GO" id="GO:0008300">
    <property type="term" value="P:isoprenoid catabolic process"/>
    <property type="evidence" value="ECO:0007669"/>
    <property type="project" value="TreeGrafter"/>
</dbReference>
<dbReference type="InterPro" id="IPR014748">
    <property type="entry name" value="Enoyl-CoA_hydra_C"/>
</dbReference>
<dbReference type="EMBL" id="CP022530">
    <property type="protein sequence ID" value="ASP37919.1"/>
    <property type="molecule type" value="Genomic_DNA"/>
</dbReference>
<evidence type="ECO:0000313" key="3">
    <source>
        <dbReference type="EMBL" id="ASP37919.1"/>
    </source>
</evidence>
<dbReference type="InterPro" id="IPR001753">
    <property type="entry name" value="Enoyl-CoA_hydra/iso"/>
</dbReference>
<dbReference type="AlphaFoldDB" id="A0A222FGP3"/>
<dbReference type="Proteomes" id="UP000202440">
    <property type="component" value="Chromosome"/>
</dbReference>
<evidence type="ECO:0000256" key="2">
    <source>
        <dbReference type="SAM" id="MobiDB-lite"/>
    </source>
</evidence>
<keyword evidence="4" id="KW-1185">Reference proteome</keyword>
<feature type="region of interest" description="Disordered" evidence="2">
    <location>
        <begin position="247"/>
        <end position="276"/>
    </location>
</feature>
<sequence length="276" mass="29966">MLTVAIEQGIARLTLNRPQVGNAFNAELIAELQQQFERLADDDSVRVLVLAGEGKHFCAGADLNWMKQQKDGSQQENQADALALAQMLKALYEFPKPTIAMVQGAAFGGALGLICACDMAVASSDARFCLSEVKLGLSPATISPYVLAAMGPRQARRYWLTAELISAQQAQQLQLVHEVVAKDDLNDQVQQWCQALLANGPQAMAATKHLIQQQGSELNDALLYSTSDLIARLRVGDEGQEGLTAFLQKRSPSWQVTPDKESAPAEQPTPVEEHKA</sequence>
<comment type="similarity">
    <text evidence="1">Belongs to the enoyl-CoA hydratase/isomerase family.</text>
</comment>
<dbReference type="PANTHER" id="PTHR42964:SF1">
    <property type="entry name" value="POLYKETIDE BIOSYNTHESIS ENOYL-COA HYDRATASE PKSH-RELATED"/>
    <property type="match status" value="1"/>
</dbReference>
<dbReference type="Pfam" id="PF00378">
    <property type="entry name" value="ECH_1"/>
    <property type="match status" value="1"/>
</dbReference>
<dbReference type="InterPro" id="IPR029045">
    <property type="entry name" value="ClpP/crotonase-like_dom_sf"/>
</dbReference>
<dbReference type="SUPFAM" id="SSF52096">
    <property type="entry name" value="ClpP/crotonase"/>
    <property type="match status" value="1"/>
</dbReference>
<dbReference type="CDD" id="cd06558">
    <property type="entry name" value="crotonase-like"/>
    <property type="match status" value="1"/>
</dbReference>
<gene>
    <name evidence="3" type="ORF">CHH28_04165</name>
</gene>
<evidence type="ECO:0008006" key="5">
    <source>
        <dbReference type="Google" id="ProtNLM"/>
    </source>
</evidence>
<dbReference type="GO" id="GO:0003824">
    <property type="term" value="F:catalytic activity"/>
    <property type="evidence" value="ECO:0007669"/>
    <property type="project" value="UniProtKB-ARBA"/>
</dbReference>
<name>A0A222FGP3_9GAMM</name>
<accession>A0A222FGP3</accession>
<dbReference type="Gene3D" id="1.10.12.10">
    <property type="entry name" value="Lyase 2-enoyl-coa Hydratase, Chain A, domain 2"/>
    <property type="match status" value="1"/>
</dbReference>
<organism evidence="3 4">
    <name type="scientific">Bacterioplanes sanyensis</name>
    <dbReference type="NCBI Taxonomy" id="1249553"/>
    <lineage>
        <taxon>Bacteria</taxon>
        <taxon>Pseudomonadati</taxon>
        <taxon>Pseudomonadota</taxon>
        <taxon>Gammaproteobacteria</taxon>
        <taxon>Oceanospirillales</taxon>
        <taxon>Oceanospirillaceae</taxon>
        <taxon>Bacterioplanes</taxon>
    </lineage>
</organism>
<dbReference type="PANTHER" id="PTHR42964">
    <property type="entry name" value="ENOYL-COA HYDRATASE"/>
    <property type="match status" value="1"/>
</dbReference>